<comment type="similarity">
    <text evidence="1 2">Belongs to the UPF0102 family.</text>
</comment>
<dbReference type="NCBIfam" id="NF009150">
    <property type="entry name" value="PRK12497.1-3"/>
    <property type="match status" value="1"/>
</dbReference>
<dbReference type="Proteomes" id="UP000197025">
    <property type="component" value="Unassembled WGS sequence"/>
</dbReference>
<dbReference type="InterPro" id="IPR003509">
    <property type="entry name" value="UPF0102_YraN-like"/>
</dbReference>
<gene>
    <name evidence="3" type="ORF">SAMN02746019_00011320</name>
</gene>
<dbReference type="HAMAP" id="MF_00048">
    <property type="entry name" value="UPF0102"/>
    <property type="match status" value="1"/>
</dbReference>
<keyword evidence="3" id="KW-0540">Nuclease</keyword>
<evidence type="ECO:0000256" key="1">
    <source>
        <dbReference type="ARBA" id="ARBA00006738"/>
    </source>
</evidence>
<dbReference type="NCBIfam" id="NF009154">
    <property type="entry name" value="PRK12497.3-3"/>
    <property type="match status" value="1"/>
</dbReference>
<evidence type="ECO:0000313" key="4">
    <source>
        <dbReference type="Proteomes" id="UP000197025"/>
    </source>
</evidence>
<sequence>MRTHRASRRALGTAAEAFVAAHLEAQGYRIRARNWRCPFGEIDLIAEGEGWLLFIEVRARRNDRFGRPEESLSPRKRRRLQQTALAYLGQLEGPEPRWRVDLAAVSLDPRGRPMEVSFIENILE</sequence>
<dbReference type="PANTHER" id="PTHR34039:SF1">
    <property type="entry name" value="UPF0102 PROTEIN YRAN"/>
    <property type="match status" value="1"/>
</dbReference>
<reference evidence="4" key="1">
    <citation type="submission" date="2017-06" db="EMBL/GenBank/DDBJ databases">
        <authorList>
            <person name="Varghese N."/>
            <person name="Submissions S."/>
        </authorList>
    </citation>
    <scope>NUCLEOTIDE SEQUENCE [LARGE SCALE GENOMIC DNA]</scope>
    <source>
        <strain evidence="4">JAD2</strain>
    </source>
</reference>
<name>A0A212RD39_9CHLR</name>
<dbReference type="Pfam" id="PF02021">
    <property type="entry name" value="UPF0102"/>
    <property type="match status" value="1"/>
</dbReference>
<dbReference type="InterPro" id="IPR011856">
    <property type="entry name" value="tRNA_endonuc-like_dom_sf"/>
</dbReference>
<dbReference type="EMBL" id="FYEK01000044">
    <property type="protein sequence ID" value="SNB70034.1"/>
    <property type="molecule type" value="Genomic_DNA"/>
</dbReference>
<keyword evidence="3" id="KW-0378">Hydrolase</keyword>
<dbReference type="GO" id="GO:0004519">
    <property type="term" value="F:endonuclease activity"/>
    <property type="evidence" value="ECO:0007669"/>
    <property type="project" value="UniProtKB-KW"/>
</dbReference>
<organism evidence="3 4">
    <name type="scientific">Thermoflexus hugenholtzii JAD2</name>
    <dbReference type="NCBI Taxonomy" id="877466"/>
    <lineage>
        <taxon>Bacteria</taxon>
        <taxon>Bacillati</taxon>
        <taxon>Chloroflexota</taxon>
        <taxon>Thermoflexia</taxon>
        <taxon>Thermoflexales</taxon>
        <taxon>Thermoflexaceae</taxon>
        <taxon>Thermoflexus</taxon>
    </lineage>
</organism>
<keyword evidence="4" id="KW-1185">Reference proteome</keyword>
<evidence type="ECO:0000313" key="3">
    <source>
        <dbReference type="EMBL" id="SNB70034.1"/>
    </source>
</evidence>
<dbReference type="InterPro" id="IPR011335">
    <property type="entry name" value="Restrct_endonuc-II-like"/>
</dbReference>
<dbReference type="PANTHER" id="PTHR34039">
    <property type="entry name" value="UPF0102 PROTEIN YRAN"/>
    <property type="match status" value="1"/>
</dbReference>
<dbReference type="SUPFAM" id="SSF52980">
    <property type="entry name" value="Restriction endonuclease-like"/>
    <property type="match status" value="1"/>
</dbReference>
<dbReference type="OrthoDB" id="9802516at2"/>
<accession>A0A212RD39</accession>
<dbReference type="CDD" id="cd20736">
    <property type="entry name" value="PoNe_Nuclease"/>
    <property type="match status" value="1"/>
</dbReference>
<dbReference type="AlphaFoldDB" id="A0A212RD39"/>
<dbReference type="GO" id="GO:0003676">
    <property type="term" value="F:nucleic acid binding"/>
    <property type="evidence" value="ECO:0007669"/>
    <property type="project" value="InterPro"/>
</dbReference>
<dbReference type="Gene3D" id="3.40.1350.10">
    <property type="match status" value="1"/>
</dbReference>
<dbReference type="InParanoid" id="A0A212RD39"/>
<evidence type="ECO:0000256" key="2">
    <source>
        <dbReference type="HAMAP-Rule" id="MF_00048"/>
    </source>
</evidence>
<proteinExistence type="inferred from homology"/>
<keyword evidence="3" id="KW-0255">Endonuclease</keyword>
<dbReference type="RefSeq" id="WP_088571798.1">
    <property type="nucleotide sequence ID" value="NZ_FYEK01000044.1"/>
</dbReference>
<protein>
    <recommendedName>
        <fullName evidence="2">UPF0102 protein SAMN02746019_00011320</fullName>
    </recommendedName>
</protein>